<keyword evidence="2" id="KW-0805">Transcription regulation</keyword>
<dbReference type="PRINTS" id="PR00040">
    <property type="entry name" value="HTHMERR"/>
</dbReference>
<dbReference type="InterPro" id="IPR047057">
    <property type="entry name" value="MerR_fam"/>
</dbReference>
<evidence type="ECO:0000256" key="4">
    <source>
        <dbReference type="ARBA" id="ARBA00023163"/>
    </source>
</evidence>
<name>A0ABV3JVJ4_STRON</name>
<keyword evidence="1" id="KW-0678">Repressor</keyword>
<dbReference type="Gene3D" id="1.10.1660.10">
    <property type="match status" value="1"/>
</dbReference>
<dbReference type="PANTHER" id="PTHR30204">
    <property type="entry name" value="REDOX-CYCLING DRUG-SENSING TRANSCRIPTIONAL ACTIVATOR SOXR"/>
    <property type="match status" value="1"/>
</dbReference>
<dbReference type="Proteomes" id="UP001552594">
    <property type="component" value="Unassembled WGS sequence"/>
</dbReference>
<dbReference type="InterPro" id="IPR009061">
    <property type="entry name" value="DNA-bd_dom_put_sf"/>
</dbReference>
<organism evidence="6 7">
    <name type="scientific">Streptomyces orinoci</name>
    <name type="common">Streptoverticillium orinoci</name>
    <dbReference type="NCBI Taxonomy" id="67339"/>
    <lineage>
        <taxon>Bacteria</taxon>
        <taxon>Bacillati</taxon>
        <taxon>Actinomycetota</taxon>
        <taxon>Actinomycetes</taxon>
        <taxon>Kitasatosporales</taxon>
        <taxon>Streptomycetaceae</taxon>
        <taxon>Streptomyces</taxon>
    </lineage>
</organism>
<dbReference type="PANTHER" id="PTHR30204:SF69">
    <property type="entry name" value="MERR-FAMILY TRANSCRIPTIONAL REGULATOR"/>
    <property type="match status" value="1"/>
</dbReference>
<dbReference type="SUPFAM" id="SSF46955">
    <property type="entry name" value="Putative DNA-binding domain"/>
    <property type="match status" value="1"/>
</dbReference>
<dbReference type="PROSITE" id="PS50937">
    <property type="entry name" value="HTH_MERR_2"/>
    <property type="match status" value="1"/>
</dbReference>
<accession>A0ABV3JVJ4</accession>
<keyword evidence="3" id="KW-0238">DNA-binding</keyword>
<gene>
    <name evidence="6" type="ORF">AB0L16_10590</name>
</gene>
<proteinExistence type="predicted"/>
<sequence>MRIGELAERTGVGVRLLRYYEEQGLLVSRRTPGGHRTYAEDAPLVVRRIRMLLEAGLPTRVIGEVLPCIEGDGMEVHPCRGEQLREQLRGMDRRIAEMRESRSSLAAIVAGCGAGSPPKS</sequence>
<dbReference type="Pfam" id="PF13411">
    <property type="entry name" value="MerR_1"/>
    <property type="match status" value="1"/>
</dbReference>
<dbReference type="SMART" id="SM00422">
    <property type="entry name" value="HTH_MERR"/>
    <property type="match status" value="1"/>
</dbReference>
<keyword evidence="7" id="KW-1185">Reference proteome</keyword>
<evidence type="ECO:0000256" key="2">
    <source>
        <dbReference type="ARBA" id="ARBA00023015"/>
    </source>
</evidence>
<keyword evidence="4" id="KW-0804">Transcription</keyword>
<evidence type="ECO:0000256" key="3">
    <source>
        <dbReference type="ARBA" id="ARBA00023125"/>
    </source>
</evidence>
<evidence type="ECO:0000313" key="7">
    <source>
        <dbReference type="Proteomes" id="UP001552594"/>
    </source>
</evidence>
<evidence type="ECO:0000256" key="1">
    <source>
        <dbReference type="ARBA" id="ARBA00022491"/>
    </source>
</evidence>
<dbReference type="RefSeq" id="WP_109280856.1">
    <property type="nucleotide sequence ID" value="NZ_JBFAUK010000006.1"/>
</dbReference>
<protein>
    <submittedName>
        <fullName evidence="6">MerR family transcriptional regulator</fullName>
    </submittedName>
</protein>
<dbReference type="InterPro" id="IPR000551">
    <property type="entry name" value="MerR-type_HTH_dom"/>
</dbReference>
<evidence type="ECO:0000259" key="5">
    <source>
        <dbReference type="PROSITE" id="PS50937"/>
    </source>
</evidence>
<comment type="caution">
    <text evidence="6">The sequence shown here is derived from an EMBL/GenBank/DDBJ whole genome shotgun (WGS) entry which is preliminary data.</text>
</comment>
<evidence type="ECO:0000313" key="6">
    <source>
        <dbReference type="EMBL" id="MEV5506912.1"/>
    </source>
</evidence>
<feature type="domain" description="HTH merR-type" evidence="5">
    <location>
        <begin position="1"/>
        <end position="68"/>
    </location>
</feature>
<reference evidence="6 7" key="1">
    <citation type="submission" date="2024-06" db="EMBL/GenBank/DDBJ databases">
        <title>The Natural Products Discovery Center: Release of the First 8490 Sequenced Strains for Exploring Actinobacteria Biosynthetic Diversity.</title>
        <authorList>
            <person name="Kalkreuter E."/>
            <person name="Kautsar S.A."/>
            <person name="Yang D."/>
            <person name="Bader C.D."/>
            <person name="Teijaro C.N."/>
            <person name="Fluegel L."/>
            <person name="Davis C.M."/>
            <person name="Simpson J.R."/>
            <person name="Lauterbach L."/>
            <person name="Steele A.D."/>
            <person name="Gui C."/>
            <person name="Meng S."/>
            <person name="Li G."/>
            <person name="Viehrig K."/>
            <person name="Ye F."/>
            <person name="Su P."/>
            <person name="Kiefer A.F."/>
            <person name="Nichols A."/>
            <person name="Cepeda A.J."/>
            <person name="Yan W."/>
            <person name="Fan B."/>
            <person name="Jiang Y."/>
            <person name="Adhikari A."/>
            <person name="Zheng C.-J."/>
            <person name="Schuster L."/>
            <person name="Cowan T.M."/>
            <person name="Smanski M.J."/>
            <person name="Chevrette M.G."/>
            <person name="De Carvalho L.P.S."/>
            <person name="Shen B."/>
        </authorList>
    </citation>
    <scope>NUCLEOTIDE SEQUENCE [LARGE SCALE GENOMIC DNA]</scope>
    <source>
        <strain evidence="6 7">NPDC052347</strain>
    </source>
</reference>
<dbReference type="EMBL" id="JBFAUK010000006">
    <property type="protein sequence ID" value="MEV5506912.1"/>
    <property type="molecule type" value="Genomic_DNA"/>
</dbReference>